<keyword evidence="2" id="KW-0812">Transmembrane</keyword>
<gene>
    <name evidence="3" type="ORF">MAR_033073</name>
</gene>
<proteinExistence type="predicted"/>
<organism evidence="3 4">
    <name type="scientific">Mya arenaria</name>
    <name type="common">Soft-shell clam</name>
    <dbReference type="NCBI Taxonomy" id="6604"/>
    <lineage>
        <taxon>Eukaryota</taxon>
        <taxon>Metazoa</taxon>
        <taxon>Spiralia</taxon>
        <taxon>Lophotrochozoa</taxon>
        <taxon>Mollusca</taxon>
        <taxon>Bivalvia</taxon>
        <taxon>Autobranchia</taxon>
        <taxon>Heteroconchia</taxon>
        <taxon>Euheterodonta</taxon>
        <taxon>Imparidentia</taxon>
        <taxon>Neoheterodontei</taxon>
        <taxon>Myida</taxon>
        <taxon>Myoidea</taxon>
        <taxon>Myidae</taxon>
        <taxon>Mya</taxon>
    </lineage>
</organism>
<dbReference type="Pfam" id="PF01066">
    <property type="entry name" value="CDP-OH_P_transf"/>
    <property type="match status" value="1"/>
</dbReference>
<dbReference type="InterPro" id="IPR000462">
    <property type="entry name" value="CDP-OH_P_trans"/>
</dbReference>
<dbReference type="Gene3D" id="1.20.120.1760">
    <property type="match status" value="1"/>
</dbReference>
<keyword evidence="2" id="KW-1133">Transmembrane helix</keyword>
<feature type="transmembrane region" description="Helical" evidence="2">
    <location>
        <begin position="136"/>
        <end position="160"/>
    </location>
</feature>
<evidence type="ECO:0000256" key="2">
    <source>
        <dbReference type="SAM" id="Phobius"/>
    </source>
</evidence>
<evidence type="ECO:0000256" key="1">
    <source>
        <dbReference type="SAM" id="MobiDB-lite"/>
    </source>
</evidence>
<keyword evidence="2" id="KW-0472">Membrane</keyword>
<feature type="region of interest" description="Disordered" evidence="1">
    <location>
        <begin position="262"/>
        <end position="293"/>
    </location>
</feature>
<feature type="transmembrane region" description="Helical" evidence="2">
    <location>
        <begin position="20"/>
        <end position="38"/>
    </location>
</feature>
<protein>
    <submittedName>
        <fullName evidence="3">Uncharacterized protein</fullName>
    </submittedName>
</protein>
<feature type="transmembrane region" description="Helical" evidence="2">
    <location>
        <begin position="50"/>
        <end position="75"/>
    </location>
</feature>
<keyword evidence="4" id="KW-1185">Reference proteome</keyword>
<accession>A0ABY7GBP8</accession>
<name>A0ABY7GBP8_MYAAR</name>
<sequence>MIHETRLEREARFRVPSFLWVYGNHVFLISLYLCNYASGPLVGAFGLEIGLWKLLACVSAPLSISRLAIMLNLLLTQMYNVGQMDMQRPGMAPHTTSAQDEESNCLMALATDDDVSLCTTVRPPQSRKPLRKNLSVFLYVPNIIDYFRLLFLGIFCHQAFAGDHVVAAGSYVISVALDELDGNFARWLNQMSLFGHVVSLWPTLAYLAAPFSISRLVIMIALLVTQMYHLGRLDQEKAARVAKQRGDVSWVGKQQNEDAQVAKQRGEAAWIGKQHDTDLVEESKNDPGADGEH</sequence>
<feature type="transmembrane region" description="Helical" evidence="2">
    <location>
        <begin position="204"/>
        <end position="224"/>
    </location>
</feature>
<dbReference type="Proteomes" id="UP001164746">
    <property type="component" value="Chromosome 17"/>
</dbReference>
<dbReference type="InterPro" id="IPR043130">
    <property type="entry name" value="CDP-OH_PTrfase_TM_dom"/>
</dbReference>
<feature type="compositionally biased region" description="Basic and acidic residues" evidence="1">
    <location>
        <begin position="273"/>
        <end position="293"/>
    </location>
</feature>
<reference evidence="3" key="1">
    <citation type="submission" date="2022-11" db="EMBL/GenBank/DDBJ databases">
        <title>Centuries of genome instability and evolution in soft-shell clam transmissible cancer (bioRxiv).</title>
        <authorList>
            <person name="Hart S.F.M."/>
            <person name="Yonemitsu M.A."/>
            <person name="Giersch R.M."/>
            <person name="Beal B.F."/>
            <person name="Arriagada G."/>
            <person name="Davis B.W."/>
            <person name="Ostrander E.A."/>
            <person name="Goff S.P."/>
            <person name="Metzger M.J."/>
        </authorList>
    </citation>
    <scope>NUCLEOTIDE SEQUENCE</scope>
    <source>
        <strain evidence="3">MELC-2E11</strain>
        <tissue evidence="3">Siphon/mantle</tissue>
    </source>
</reference>
<evidence type="ECO:0000313" key="3">
    <source>
        <dbReference type="EMBL" id="WAR30531.1"/>
    </source>
</evidence>
<dbReference type="EMBL" id="CP111028">
    <property type="protein sequence ID" value="WAR30531.1"/>
    <property type="molecule type" value="Genomic_DNA"/>
</dbReference>
<evidence type="ECO:0000313" key="4">
    <source>
        <dbReference type="Proteomes" id="UP001164746"/>
    </source>
</evidence>